<dbReference type="HOGENOM" id="CLU_2679475_0_0_5"/>
<reference evidence="2 3" key="1">
    <citation type="journal article" date="2009" name="J. Bacteriol.">
        <title>Genome sequences of three Agrobacterium biovars help elucidate the evolution of multichromosome genomes in bacteria.</title>
        <authorList>
            <person name="Slater S.C."/>
            <person name="Goldman B.S."/>
            <person name="Goodner B."/>
            <person name="Setubal J.C."/>
            <person name="Farrand S.K."/>
            <person name="Nester E.W."/>
            <person name="Burr T.J."/>
            <person name="Banta L."/>
            <person name="Dickerman A.W."/>
            <person name="Paulsen I."/>
            <person name="Otten L."/>
            <person name="Suen G."/>
            <person name="Welch R."/>
            <person name="Almeida N.F."/>
            <person name="Arnold F."/>
            <person name="Burton O.T."/>
            <person name="Du Z."/>
            <person name="Ewing A."/>
            <person name="Godsy E."/>
            <person name="Heisel S."/>
            <person name="Houmiel K.L."/>
            <person name="Jhaveri J."/>
            <person name="Lu J."/>
            <person name="Miller N.M."/>
            <person name="Norton S."/>
            <person name="Chen Q."/>
            <person name="Phoolcharoen W."/>
            <person name="Ohlin V."/>
            <person name="Ondrusek D."/>
            <person name="Pride N."/>
            <person name="Stricklin S.L."/>
            <person name="Sun J."/>
            <person name="Wheeler C."/>
            <person name="Wilson L."/>
            <person name="Zhu H."/>
            <person name="Wood D.W."/>
        </authorList>
    </citation>
    <scope>NUCLEOTIDE SEQUENCE [LARGE SCALE GENOMIC DNA]</scope>
    <source>
        <strain evidence="3">K84 / ATCC BAA-868</strain>
    </source>
</reference>
<evidence type="ECO:0000256" key="1">
    <source>
        <dbReference type="SAM" id="MobiDB-lite"/>
    </source>
</evidence>
<feature type="region of interest" description="Disordered" evidence="1">
    <location>
        <begin position="1"/>
        <end position="32"/>
    </location>
</feature>
<evidence type="ECO:0000313" key="3">
    <source>
        <dbReference type="Proteomes" id="UP000001600"/>
    </source>
</evidence>
<dbReference type="KEGG" id="ara:Arad_3587"/>
<dbReference type="EMBL" id="CP000628">
    <property type="protein sequence ID" value="ACM27502.1"/>
    <property type="molecule type" value="Genomic_DNA"/>
</dbReference>
<evidence type="ECO:0000313" key="2">
    <source>
        <dbReference type="EMBL" id="ACM27502.1"/>
    </source>
</evidence>
<dbReference type="STRING" id="311403.Arad_3587"/>
<organism evidence="2 3">
    <name type="scientific">Rhizobium rhizogenes (strain K84 / ATCC BAA-868)</name>
    <name type="common">Agrobacterium radiobacter</name>
    <dbReference type="NCBI Taxonomy" id="311403"/>
    <lineage>
        <taxon>Bacteria</taxon>
        <taxon>Pseudomonadati</taxon>
        <taxon>Pseudomonadota</taxon>
        <taxon>Alphaproteobacteria</taxon>
        <taxon>Hyphomicrobiales</taxon>
        <taxon>Rhizobiaceae</taxon>
        <taxon>Rhizobium/Agrobacterium group</taxon>
        <taxon>Rhizobium</taxon>
    </lineage>
</organism>
<dbReference type="AlphaFoldDB" id="B9J8W4"/>
<dbReference type="Proteomes" id="UP000001600">
    <property type="component" value="Chromosome 1"/>
</dbReference>
<accession>B9J8W4</accession>
<proteinExistence type="predicted"/>
<gene>
    <name evidence="2" type="ordered locus">Arad_3587</name>
</gene>
<name>B9J8W4_RHIR8</name>
<sequence length="74" mass="7978">MIPSVNPAGDGFDSGAHFRQETTDENTPSYTGKQAVIGTTTLDHGLLFIWHSSAVAFLPTCVTFSISINKICDF</sequence>
<protein>
    <submittedName>
        <fullName evidence="2">Uncharacterized protein</fullName>
    </submittedName>
</protein>